<dbReference type="PROSITE" id="PS50082">
    <property type="entry name" value="WD_REPEATS_2"/>
    <property type="match status" value="6"/>
</dbReference>
<feature type="repeat" description="WD" evidence="5">
    <location>
        <begin position="11"/>
        <end position="43"/>
    </location>
</feature>
<feature type="repeat" description="WD" evidence="5">
    <location>
        <begin position="100"/>
        <end position="133"/>
    </location>
</feature>
<gene>
    <name evidence="4" type="primary">Ciao1</name>
    <name evidence="6" type="ORF">LSINAPIS_LOCUS13528</name>
</gene>
<dbReference type="EMBL" id="FZQP02006782">
    <property type="protein sequence ID" value="VVD03553.1"/>
    <property type="molecule type" value="Genomic_DNA"/>
</dbReference>
<sequence length="337" mass="37480">MTSKLDLLQTLSGHKGIAWNVSWHPMGKIFASCGEDKIIKLFSKEGQAWSVKTMLVDGHQRTIREVAWSPCGNFLASASFDGTTAIWDKKNGQFECNATLEGHENEVKSVAWSPSGQLLATCGRDKSVWIWEVAGDDEYVCEAVLNAHNQDVKKVAWHPSAEILASASYDNTVKVYKEDQVESDWSCVATLESHESTVWSLAFDKTGERLATCSADNTVKIWKEYKPNNDVGVMVPEGDSVWKCICTLSGYHSRCVYDVAWCHSTGLIATASGDDIIRIFKETDDSNPDAPTFDLVCKKYNAHSQDVNCVKWNPTGNNELISCSDDGEIKIWKFSEE</sequence>
<comment type="function">
    <text evidence="4">Essential component of the cytosolic iron-sulfur (Fe/S) protein assembly machinery. Required for the maturation of extramitochondrial Fe/S proteins.</text>
</comment>
<proteinExistence type="inferred from homology"/>
<dbReference type="GO" id="GO:0097361">
    <property type="term" value="C:cytosolic [4Fe-4S] assembly targeting complex"/>
    <property type="evidence" value="ECO:0007669"/>
    <property type="project" value="InterPro"/>
</dbReference>
<dbReference type="PROSITE" id="PS00678">
    <property type="entry name" value="WD_REPEATS_1"/>
    <property type="match status" value="1"/>
</dbReference>
<dbReference type="InterPro" id="IPR001680">
    <property type="entry name" value="WD40_rpt"/>
</dbReference>
<comment type="function">
    <text evidence="3">Key component of the cytosolic iron-sulfur protein assembly (CIA) complex, a multiprotein complex that mediates the incorporation of iron-sulfur cluster into extramitochondrial Fe/S proteins. As a CIA complex component, interacts specifically with CIAO2A or CIAO2B and MMS19 to assist different branches of iron-sulfur protein assembly, depending of its interactors. The complex CIAO1:CIAO2B:MMS19 binds to and facilitates the assembly of most cytosolic-nuclear Fe/S proteins. CIAO1:CIAO2A specifically matures ACO1 and stabilizes IREB2. Seems to specifically modulate the transactivation activity of WT1. As part of the mitotic spindle-associated MMXD complex it may play a role in chromosome segregation.</text>
</comment>
<dbReference type="CDD" id="cd00200">
    <property type="entry name" value="WD40"/>
    <property type="match status" value="1"/>
</dbReference>
<dbReference type="SMART" id="SM00320">
    <property type="entry name" value="WD40"/>
    <property type="match status" value="7"/>
</dbReference>
<dbReference type="Gene3D" id="2.130.10.10">
    <property type="entry name" value="YVTN repeat-like/Quinoprotein amine dehydrogenase"/>
    <property type="match status" value="1"/>
</dbReference>
<organism evidence="6 7">
    <name type="scientific">Leptidea sinapis</name>
    <dbReference type="NCBI Taxonomy" id="189913"/>
    <lineage>
        <taxon>Eukaryota</taxon>
        <taxon>Metazoa</taxon>
        <taxon>Ecdysozoa</taxon>
        <taxon>Arthropoda</taxon>
        <taxon>Hexapoda</taxon>
        <taxon>Insecta</taxon>
        <taxon>Pterygota</taxon>
        <taxon>Neoptera</taxon>
        <taxon>Endopterygota</taxon>
        <taxon>Lepidoptera</taxon>
        <taxon>Glossata</taxon>
        <taxon>Ditrysia</taxon>
        <taxon>Papilionoidea</taxon>
        <taxon>Pieridae</taxon>
        <taxon>Dismorphiinae</taxon>
        <taxon>Leptidea</taxon>
    </lineage>
</organism>
<dbReference type="Proteomes" id="UP000324832">
    <property type="component" value="Unassembled WGS sequence"/>
</dbReference>
<dbReference type="PANTHER" id="PTHR19920">
    <property type="entry name" value="WD40 PROTEIN CIAO1"/>
    <property type="match status" value="1"/>
</dbReference>
<dbReference type="PROSITE" id="PS50294">
    <property type="entry name" value="WD_REPEATS_REGION"/>
    <property type="match status" value="5"/>
</dbReference>
<dbReference type="PRINTS" id="PR00320">
    <property type="entry name" value="GPROTEINBRPT"/>
</dbReference>
<dbReference type="InterPro" id="IPR019775">
    <property type="entry name" value="WD40_repeat_CS"/>
</dbReference>
<dbReference type="PANTHER" id="PTHR19920:SF0">
    <property type="entry name" value="CYTOSOLIC IRON-SULFUR PROTEIN ASSEMBLY PROTEIN CIAO1-RELATED"/>
    <property type="match status" value="1"/>
</dbReference>
<dbReference type="InterPro" id="IPR015943">
    <property type="entry name" value="WD40/YVTN_repeat-like_dom_sf"/>
</dbReference>
<dbReference type="InterPro" id="IPR020472">
    <property type="entry name" value="WD40_PAC1"/>
</dbReference>
<evidence type="ECO:0000313" key="7">
    <source>
        <dbReference type="Proteomes" id="UP000324832"/>
    </source>
</evidence>
<feature type="repeat" description="WD" evidence="5">
    <location>
        <begin position="300"/>
        <end position="337"/>
    </location>
</feature>
<feature type="repeat" description="WD" evidence="5">
    <location>
        <begin position="145"/>
        <end position="177"/>
    </location>
</feature>
<evidence type="ECO:0000256" key="1">
    <source>
        <dbReference type="ARBA" id="ARBA00022574"/>
    </source>
</evidence>
<keyword evidence="1 5" id="KW-0853">WD repeat</keyword>
<name>A0A5E4R2U1_9NEOP</name>
<evidence type="ECO:0000256" key="5">
    <source>
        <dbReference type="PROSITE-ProRule" id="PRU00221"/>
    </source>
</evidence>
<dbReference type="Pfam" id="PF00400">
    <property type="entry name" value="WD40"/>
    <property type="match status" value="7"/>
</dbReference>
<keyword evidence="7" id="KW-1185">Reference proteome</keyword>
<evidence type="ECO:0000313" key="6">
    <source>
        <dbReference type="EMBL" id="VVD03553.1"/>
    </source>
</evidence>
<evidence type="ECO:0000256" key="3">
    <source>
        <dbReference type="ARBA" id="ARBA00060126"/>
    </source>
</evidence>
<dbReference type="SUPFAM" id="SSF50978">
    <property type="entry name" value="WD40 repeat-like"/>
    <property type="match status" value="1"/>
</dbReference>
<dbReference type="GO" id="GO:0016226">
    <property type="term" value="P:iron-sulfur cluster assembly"/>
    <property type="evidence" value="ECO:0007669"/>
    <property type="project" value="UniProtKB-UniRule"/>
</dbReference>
<dbReference type="InterPro" id="IPR036322">
    <property type="entry name" value="WD40_repeat_dom_sf"/>
</dbReference>
<comment type="similarity">
    <text evidence="4">Belongs to the WD repeat CIA1 family.</text>
</comment>
<feature type="repeat" description="WD" evidence="5">
    <location>
        <begin position="191"/>
        <end position="223"/>
    </location>
</feature>
<feature type="repeat" description="WD" evidence="5">
    <location>
        <begin position="56"/>
        <end position="88"/>
    </location>
</feature>
<evidence type="ECO:0000256" key="2">
    <source>
        <dbReference type="ARBA" id="ARBA00022737"/>
    </source>
</evidence>
<keyword evidence="2" id="KW-0677">Repeat</keyword>
<protein>
    <recommendedName>
        <fullName evidence="4">Probable cytosolic iron-sulfur protein assembly protein Ciao1</fullName>
    </recommendedName>
</protein>
<dbReference type="HAMAP" id="MF_03037">
    <property type="entry name" value="ciao1"/>
    <property type="match status" value="1"/>
</dbReference>
<evidence type="ECO:0000256" key="4">
    <source>
        <dbReference type="HAMAP-Rule" id="MF_03037"/>
    </source>
</evidence>
<dbReference type="AlphaFoldDB" id="A0A5E4R2U1"/>
<reference evidence="6 7" key="1">
    <citation type="submission" date="2017-07" db="EMBL/GenBank/DDBJ databases">
        <authorList>
            <person name="Talla V."/>
            <person name="Backstrom N."/>
        </authorList>
    </citation>
    <scope>NUCLEOTIDE SEQUENCE [LARGE SCALE GENOMIC DNA]</scope>
</reference>
<dbReference type="InterPro" id="IPR028608">
    <property type="entry name" value="CIAO1/Cia1"/>
</dbReference>
<accession>A0A5E4R2U1</accession>
<dbReference type="FunFam" id="2.130.10.10:FF:000136">
    <property type="entry name" value="Probable cytosolic iron-sulfur protein assembly protein CIAO1"/>
    <property type="match status" value="1"/>
</dbReference>